<gene>
    <name evidence="1" type="ORF">M9H77_21354</name>
</gene>
<accession>A0ACC0AN43</accession>
<organism evidence="1 2">
    <name type="scientific">Catharanthus roseus</name>
    <name type="common">Madagascar periwinkle</name>
    <name type="synonym">Vinca rosea</name>
    <dbReference type="NCBI Taxonomy" id="4058"/>
    <lineage>
        <taxon>Eukaryota</taxon>
        <taxon>Viridiplantae</taxon>
        <taxon>Streptophyta</taxon>
        <taxon>Embryophyta</taxon>
        <taxon>Tracheophyta</taxon>
        <taxon>Spermatophyta</taxon>
        <taxon>Magnoliopsida</taxon>
        <taxon>eudicotyledons</taxon>
        <taxon>Gunneridae</taxon>
        <taxon>Pentapetalae</taxon>
        <taxon>asterids</taxon>
        <taxon>lamiids</taxon>
        <taxon>Gentianales</taxon>
        <taxon>Apocynaceae</taxon>
        <taxon>Rauvolfioideae</taxon>
        <taxon>Vinceae</taxon>
        <taxon>Catharanthinae</taxon>
        <taxon>Catharanthus</taxon>
    </lineage>
</organism>
<keyword evidence="2" id="KW-1185">Reference proteome</keyword>
<reference evidence="2" key="1">
    <citation type="journal article" date="2023" name="Nat. Plants">
        <title>Single-cell RNA sequencing provides a high-resolution roadmap for understanding the multicellular compartmentation of specialized metabolism.</title>
        <authorList>
            <person name="Sun S."/>
            <person name="Shen X."/>
            <person name="Li Y."/>
            <person name="Li Y."/>
            <person name="Wang S."/>
            <person name="Li R."/>
            <person name="Zhang H."/>
            <person name="Shen G."/>
            <person name="Guo B."/>
            <person name="Wei J."/>
            <person name="Xu J."/>
            <person name="St-Pierre B."/>
            <person name="Chen S."/>
            <person name="Sun C."/>
        </authorList>
    </citation>
    <scope>NUCLEOTIDE SEQUENCE [LARGE SCALE GENOMIC DNA]</scope>
</reference>
<dbReference type="EMBL" id="CM044705">
    <property type="protein sequence ID" value="KAI5662031.1"/>
    <property type="molecule type" value="Genomic_DNA"/>
</dbReference>
<sequence length="250" mass="28750">MEKKLETILEDLSISLSLNPCLSFYEVSFVELKSLLVSYTLHVGILGDICVISFDGNVFLLMPCMTIRLSSHTSLEDSLMHSGAKFDPSCCGFGMLDYTSFVDPNTVDFKLNYALFDILNDEYLGKFFEDVNYVFPFLGTFMKDLDGVILLNQRFHLLSDHFEFSYNNEFSRFPSRCMQSKIGLFPRAFEERSFHGFRSFNKKFIKDLSGIATLLVHVPKKMIGFTWQICFHRIAFVSKKAYYSTTLSIS</sequence>
<protein>
    <submittedName>
        <fullName evidence="1">Uncharacterized protein</fullName>
    </submittedName>
</protein>
<comment type="caution">
    <text evidence="1">The sequence shown here is derived from an EMBL/GenBank/DDBJ whole genome shotgun (WGS) entry which is preliminary data.</text>
</comment>
<evidence type="ECO:0000313" key="2">
    <source>
        <dbReference type="Proteomes" id="UP001060085"/>
    </source>
</evidence>
<dbReference type="Proteomes" id="UP001060085">
    <property type="component" value="Linkage Group LG05"/>
</dbReference>
<proteinExistence type="predicted"/>
<evidence type="ECO:0000313" key="1">
    <source>
        <dbReference type="EMBL" id="KAI5662031.1"/>
    </source>
</evidence>
<name>A0ACC0AN43_CATRO</name>